<dbReference type="Proteomes" id="UP001153076">
    <property type="component" value="Unassembled WGS sequence"/>
</dbReference>
<gene>
    <name evidence="1" type="ORF">Cgig2_000926</name>
</gene>
<sequence>MIDFEPDSSADVEAQVSLCLLDANEQPSKIEFSTDRFWVKIYDIPMSMRSLKFVELLSSKISSFMEVYQNDLLMPSKALKEKNHLLGLRDSSNKGGVKSQLAFEKSPLAYMNIDKVPIIVNIEMIEQKKDTREDGCSNNPKIRVVEKLVSKNSITNKEAEVALYK</sequence>
<dbReference type="EMBL" id="JAKOGI010000059">
    <property type="protein sequence ID" value="KAJ8446129.1"/>
    <property type="molecule type" value="Genomic_DNA"/>
</dbReference>
<evidence type="ECO:0000313" key="1">
    <source>
        <dbReference type="EMBL" id="KAJ8446129.1"/>
    </source>
</evidence>
<evidence type="ECO:0000313" key="2">
    <source>
        <dbReference type="Proteomes" id="UP001153076"/>
    </source>
</evidence>
<reference evidence="1" key="1">
    <citation type="submission" date="2022-04" db="EMBL/GenBank/DDBJ databases">
        <title>Carnegiea gigantea Genome sequencing and assembly v2.</title>
        <authorList>
            <person name="Copetti D."/>
            <person name="Sanderson M.J."/>
            <person name="Burquez A."/>
            <person name="Wojciechowski M.F."/>
        </authorList>
    </citation>
    <scope>NUCLEOTIDE SEQUENCE</scope>
    <source>
        <strain evidence="1">SGP5-SGP5p</strain>
        <tissue evidence="1">Aerial part</tissue>
    </source>
</reference>
<proteinExistence type="predicted"/>
<accession>A0A9Q1QLH2</accession>
<comment type="caution">
    <text evidence="1">The sequence shown here is derived from an EMBL/GenBank/DDBJ whole genome shotgun (WGS) entry which is preliminary data.</text>
</comment>
<name>A0A9Q1QLH2_9CARY</name>
<dbReference type="AlphaFoldDB" id="A0A9Q1QLH2"/>
<keyword evidence="2" id="KW-1185">Reference proteome</keyword>
<protein>
    <recommendedName>
        <fullName evidence="3">DUF4283 domain-containing protein</fullName>
    </recommendedName>
</protein>
<evidence type="ECO:0008006" key="3">
    <source>
        <dbReference type="Google" id="ProtNLM"/>
    </source>
</evidence>
<organism evidence="1 2">
    <name type="scientific">Carnegiea gigantea</name>
    <dbReference type="NCBI Taxonomy" id="171969"/>
    <lineage>
        <taxon>Eukaryota</taxon>
        <taxon>Viridiplantae</taxon>
        <taxon>Streptophyta</taxon>
        <taxon>Embryophyta</taxon>
        <taxon>Tracheophyta</taxon>
        <taxon>Spermatophyta</taxon>
        <taxon>Magnoliopsida</taxon>
        <taxon>eudicotyledons</taxon>
        <taxon>Gunneridae</taxon>
        <taxon>Pentapetalae</taxon>
        <taxon>Caryophyllales</taxon>
        <taxon>Cactineae</taxon>
        <taxon>Cactaceae</taxon>
        <taxon>Cactoideae</taxon>
        <taxon>Echinocereeae</taxon>
        <taxon>Carnegiea</taxon>
    </lineage>
</organism>